<dbReference type="AlphaFoldDB" id="A0A2S5CFR7"/>
<sequence>MSKPLLSPQQWHELAERLLAGETRQALAEEYGVARKTISNRLGNYARRMQAVTEQVQAVQQEQMQTAAPADLASIAAHLAGAAQHSAMTAHRLAVIAHGQLAKLDEANPLDSSEALQAIAALTKVAHAAGQIGLSLLKANQVATQAQGDGVLPALPDDPQEAARVYQAFMGKD</sequence>
<accession>A0A2S5CFR7</accession>
<feature type="domain" description="Resolvase HTH" evidence="1">
    <location>
        <begin position="3"/>
        <end position="38"/>
    </location>
</feature>
<evidence type="ECO:0000259" key="1">
    <source>
        <dbReference type="Pfam" id="PF02796"/>
    </source>
</evidence>
<evidence type="ECO:0000313" key="3">
    <source>
        <dbReference type="Proteomes" id="UP000237423"/>
    </source>
</evidence>
<proteinExistence type="predicted"/>
<dbReference type="EMBL" id="PGFZ01000037">
    <property type="protein sequence ID" value="POZ49640.1"/>
    <property type="molecule type" value="Genomic_DNA"/>
</dbReference>
<comment type="caution">
    <text evidence="2">The sequence shown here is derived from an EMBL/GenBank/DDBJ whole genome shotgun (WGS) entry which is preliminary data.</text>
</comment>
<protein>
    <recommendedName>
        <fullName evidence="1">Resolvase HTH domain-containing protein</fullName>
    </recommendedName>
</protein>
<dbReference type="GO" id="GO:0000150">
    <property type="term" value="F:DNA strand exchange activity"/>
    <property type="evidence" value="ECO:0007669"/>
    <property type="project" value="InterPro"/>
</dbReference>
<dbReference type="Pfam" id="PF02796">
    <property type="entry name" value="HTH_7"/>
    <property type="match status" value="1"/>
</dbReference>
<dbReference type="RefSeq" id="WP_103975959.1">
    <property type="nucleotide sequence ID" value="NZ_PGFZ01000037.1"/>
</dbReference>
<organism evidence="2 3">
    <name type="scientific">Methylovulum psychrotolerans</name>
    <dbReference type="NCBI Taxonomy" id="1704499"/>
    <lineage>
        <taxon>Bacteria</taxon>
        <taxon>Pseudomonadati</taxon>
        <taxon>Pseudomonadota</taxon>
        <taxon>Gammaproteobacteria</taxon>
        <taxon>Methylococcales</taxon>
        <taxon>Methylococcaceae</taxon>
        <taxon>Methylovulum</taxon>
    </lineage>
</organism>
<dbReference type="GO" id="GO:0003677">
    <property type="term" value="F:DNA binding"/>
    <property type="evidence" value="ECO:0007669"/>
    <property type="project" value="InterPro"/>
</dbReference>
<dbReference type="Proteomes" id="UP000237423">
    <property type="component" value="Unassembled WGS sequence"/>
</dbReference>
<gene>
    <name evidence="2" type="ORF">AADEFJLK_04587</name>
</gene>
<dbReference type="Gene3D" id="1.10.10.60">
    <property type="entry name" value="Homeodomain-like"/>
    <property type="match status" value="1"/>
</dbReference>
<name>A0A2S5CFR7_9GAMM</name>
<reference evidence="2 3" key="1">
    <citation type="submission" date="2017-11" db="EMBL/GenBank/DDBJ databases">
        <title>Draft Genome Sequence of Methylobacter psychrotolerans Sph1T, an Obligate Methanotroph from Low-Temperature Environments.</title>
        <authorList>
            <person name="Oshkin I.Y."/>
            <person name="Miroshnikov K."/>
            <person name="Belova S.E."/>
            <person name="Korzhenkov A."/>
            <person name="Toshchakov S.V."/>
            <person name="Dedysh S.N."/>
        </authorList>
    </citation>
    <scope>NUCLEOTIDE SEQUENCE [LARGE SCALE GENOMIC DNA]</scope>
    <source>
        <strain evidence="2 3">Sph1</strain>
    </source>
</reference>
<dbReference type="InterPro" id="IPR006120">
    <property type="entry name" value="Resolvase_HTH_dom"/>
</dbReference>
<evidence type="ECO:0000313" key="2">
    <source>
        <dbReference type="EMBL" id="POZ49640.1"/>
    </source>
</evidence>